<feature type="compositionally biased region" description="Low complexity" evidence="1">
    <location>
        <begin position="203"/>
        <end position="217"/>
    </location>
</feature>
<reference evidence="2 3" key="2">
    <citation type="submission" date="2019-01" db="EMBL/GenBank/DDBJ databases">
        <title>The decoding of complex shrimp genome reveals the adaptation for benthos swimmer, frequently molting mechanism and breeding impact on genome.</title>
        <authorList>
            <person name="Sun Y."/>
            <person name="Gao Y."/>
            <person name="Yu Y."/>
        </authorList>
    </citation>
    <scope>NUCLEOTIDE SEQUENCE [LARGE SCALE GENOMIC DNA]</scope>
    <source>
        <tissue evidence="2">Muscle</tissue>
    </source>
</reference>
<dbReference type="EMBL" id="QCYY01001527">
    <property type="protein sequence ID" value="ROT77409.1"/>
    <property type="molecule type" value="Genomic_DNA"/>
</dbReference>
<name>A0A423TLV9_PENVA</name>
<dbReference type="AlphaFoldDB" id="A0A423TLV9"/>
<feature type="compositionally biased region" description="Polar residues" evidence="1">
    <location>
        <begin position="181"/>
        <end position="202"/>
    </location>
</feature>
<dbReference type="PANTHER" id="PTHR48174">
    <property type="entry name" value="DUF946 FAMILY PROTEIN"/>
    <property type="match status" value="1"/>
</dbReference>
<sequence length="511" mass="57376">MALEREEVARAWAPLVWLHSDEHFYPGDVQTFLSQVTPNPLSTAPPISVNEGSTTIILRPLPVGPASGDTFLMAHFDEECSNCHLPKFLYGKKPTPSHSPPVYAVIHSCHSSPVRTSRHVTKFYDDGLSGRFSSRLSEQDFAADAPQGTSDPAYERPSPPETLTTPQAASTAPSIEAHTRNAVSTSPAPTKSQAVTLSRQSINNNDNRTYYNNRNDNLTVDEGEEIGSDSDYTESRNNSNLHEQESTPRPLTSTMISVLNGTNQDVPKSRASGTLSDQSEGAQPYPLKHPEDDLVSTQRPVRTRKREINEESQVFTVTYWMFYPYNYGKDVCTINLGYYLGRMYKPPVNGTCFGEEVGMGKHVGDWEHVSIQFRGRVPLNMYVSSHNFGAYYQYNSYHQHFEYTGQDTRKGIPMSPEYPKIVRVESSHPVLYSALGSHGLWAAPGLHQYNSFPQLEDLTDEGTEWRTWLNLDVVDLRDRAALKQPHRQWLGYEGRWGNPKSKCHTLMLAAS</sequence>
<feature type="compositionally biased region" description="Polar residues" evidence="1">
    <location>
        <begin position="235"/>
        <end position="281"/>
    </location>
</feature>
<dbReference type="PANTHER" id="PTHR48174:SF5">
    <property type="entry name" value="VACUOLAR PROTEIN SORTING-ASSOCIATED PROTEIN 62"/>
    <property type="match status" value="1"/>
</dbReference>
<evidence type="ECO:0000313" key="3">
    <source>
        <dbReference type="Proteomes" id="UP000283509"/>
    </source>
</evidence>
<evidence type="ECO:0000313" key="2">
    <source>
        <dbReference type="EMBL" id="ROT77409.1"/>
    </source>
</evidence>
<proteinExistence type="predicted"/>
<keyword evidence="3" id="KW-1185">Reference proteome</keyword>
<evidence type="ECO:0000256" key="1">
    <source>
        <dbReference type="SAM" id="MobiDB-lite"/>
    </source>
</evidence>
<evidence type="ECO:0008006" key="4">
    <source>
        <dbReference type="Google" id="ProtNLM"/>
    </source>
</evidence>
<protein>
    <recommendedName>
        <fullName evidence="4">Vacuolar protein sorting-associated protein 62</fullName>
    </recommendedName>
</protein>
<accession>A0A423TLV9</accession>
<feature type="region of interest" description="Disordered" evidence="1">
    <location>
        <begin position="140"/>
        <end position="299"/>
    </location>
</feature>
<reference evidence="2 3" key="1">
    <citation type="submission" date="2018-04" db="EMBL/GenBank/DDBJ databases">
        <authorList>
            <person name="Zhang X."/>
            <person name="Yuan J."/>
            <person name="Li F."/>
            <person name="Xiang J."/>
        </authorList>
    </citation>
    <scope>NUCLEOTIDE SEQUENCE [LARGE SCALE GENOMIC DNA]</scope>
    <source>
        <tissue evidence="2">Muscle</tissue>
    </source>
</reference>
<feature type="compositionally biased region" description="Acidic residues" evidence="1">
    <location>
        <begin position="219"/>
        <end position="232"/>
    </location>
</feature>
<gene>
    <name evidence="2" type="ORF">C7M84_003934</name>
</gene>
<feature type="compositionally biased region" description="Polar residues" evidence="1">
    <location>
        <begin position="161"/>
        <end position="173"/>
    </location>
</feature>
<organism evidence="2 3">
    <name type="scientific">Penaeus vannamei</name>
    <name type="common">Whiteleg shrimp</name>
    <name type="synonym">Litopenaeus vannamei</name>
    <dbReference type="NCBI Taxonomy" id="6689"/>
    <lineage>
        <taxon>Eukaryota</taxon>
        <taxon>Metazoa</taxon>
        <taxon>Ecdysozoa</taxon>
        <taxon>Arthropoda</taxon>
        <taxon>Crustacea</taxon>
        <taxon>Multicrustacea</taxon>
        <taxon>Malacostraca</taxon>
        <taxon>Eumalacostraca</taxon>
        <taxon>Eucarida</taxon>
        <taxon>Decapoda</taxon>
        <taxon>Dendrobranchiata</taxon>
        <taxon>Penaeoidea</taxon>
        <taxon>Penaeidae</taxon>
        <taxon>Penaeus</taxon>
    </lineage>
</organism>
<dbReference type="Proteomes" id="UP000283509">
    <property type="component" value="Unassembled WGS sequence"/>
</dbReference>
<comment type="caution">
    <text evidence="2">The sequence shown here is derived from an EMBL/GenBank/DDBJ whole genome shotgun (WGS) entry which is preliminary data.</text>
</comment>
<dbReference type="OrthoDB" id="188042at2759"/>